<keyword evidence="2" id="KW-0929">Antimicrobial</keyword>
<comment type="similarity">
    <text evidence="1">Belongs to the colicin/pyosin nuclease family.</text>
</comment>
<evidence type="ECO:0000256" key="7">
    <source>
        <dbReference type="ARBA" id="ARBA00023048"/>
    </source>
</evidence>
<evidence type="ECO:0000256" key="2">
    <source>
        <dbReference type="ARBA" id="ARBA00022529"/>
    </source>
</evidence>
<gene>
    <name evidence="8" type="ORF">K7K06_17445</name>
</gene>
<dbReference type="InterPro" id="IPR044925">
    <property type="entry name" value="His-Me_finger_sf"/>
</dbReference>
<evidence type="ECO:0000256" key="6">
    <source>
        <dbReference type="ARBA" id="ARBA00023022"/>
    </source>
</evidence>
<name>A0ABT3LLW0_9PSED</name>
<comment type="caution">
    <text evidence="8">The sequence shown here is derived from an EMBL/GenBank/DDBJ whole genome shotgun (WGS) entry which is preliminary data.</text>
</comment>
<keyword evidence="4" id="KW-0255">Endonuclease</keyword>
<sequence>MSTASSIPFPIATRIADQLRGKSFSSFGAFRKVFWISLANDSELSQQFSSPNLSSMAKRLGPPAAPKSEHAGKRIAFELHHVELIKNGGAVYDADNLRAVTPRRHIVSNGI</sequence>
<evidence type="ECO:0000313" key="8">
    <source>
        <dbReference type="EMBL" id="MCW6057442.1"/>
    </source>
</evidence>
<keyword evidence="7" id="KW-0078">Bacteriocin</keyword>
<dbReference type="InterPro" id="IPR037146">
    <property type="entry name" value="Colicin/pyocin_DNase_dom_sf"/>
</dbReference>
<dbReference type="EMBL" id="JAINZM010000019">
    <property type="protein sequence ID" value="MCW6057442.1"/>
    <property type="molecule type" value="Genomic_DNA"/>
</dbReference>
<protein>
    <recommendedName>
        <fullName evidence="10">Colicin</fullName>
    </recommendedName>
</protein>
<evidence type="ECO:0000256" key="3">
    <source>
        <dbReference type="ARBA" id="ARBA00022722"/>
    </source>
</evidence>
<dbReference type="Pfam" id="PF21431">
    <property type="entry name" value="Col-Pyo_DNase"/>
    <property type="match status" value="1"/>
</dbReference>
<evidence type="ECO:0008006" key="10">
    <source>
        <dbReference type="Google" id="ProtNLM"/>
    </source>
</evidence>
<dbReference type="PRINTS" id="PR01300">
    <property type="entry name" value="PYOCINKILLER"/>
</dbReference>
<accession>A0ABT3LLW0</accession>
<dbReference type="SUPFAM" id="SSF54060">
    <property type="entry name" value="His-Me finger endonucleases"/>
    <property type="match status" value="1"/>
</dbReference>
<keyword evidence="6" id="KW-0044">Antibiotic</keyword>
<proteinExistence type="inferred from homology"/>
<evidence type="ECO:0000256" key="4">
    <source>
        <dbReference type="ARBA" id="ARBA00022759"/>
    </source>
</evidence>
<reference evidence="8" key="1">
    <citation type="submission" date="2021-08" db="EMBL/GenBank/DDBJ databases">
        <title>Characterization of Pseudomonas fragariae.</title>
        <authorList>
            <person name="Carvalho R."/>
            <person name="Marin M."/>
        </authorList>
    </citation>
    <scope>NUCLEOTIDE SEQUENCE</scope>
    <source>
        <strain evidence="8">17</strain>
    </source>
</reference>
<evidence type="ECO:0000313" key="9">
    <source>
        <dbReference type="Proteomes" id="UP001142690"/>
    </source>
</evidence>
<dbReference type="InterPro" id="IPR003060">
    <property type="entry name" value="Pyocin_killer"/>
</dbReference>
<keyword evidence="9" id="KW-1185">Reference proteome</keyword>
<dbReference type="Proteomes" id="UP001142690">
    <property type="component" value="Unassembled WGS sequence"/>
</dbReference>
<organism evidence="8 9">
    <name type="scientific">Pseudomonas fragariae</name>
    <name type="common">ex Marin et al. 2024</name>
    <dbReference type="NCBI Taxonomy" id="3080056"/>
    <lineage>
        <taxon>Bacteria</taxon>
        <taxon>Pseudomonadati</taxon>
        <taxon>Pseudomonadota</taxon>
        <taxon>Gammaproteobacteria</taxon>
        <taxon>Pseudomonadales</taxon>
        <taxon>Pseudomonadaceae</taxon>
        <taxon>Pseudomonas</taxon>
    </lineage>
</organism>
<evidence type="ECO:0000256" key="5">
    <source>
        <dbReference type="ARBA" id="ARBA00022801"/>
    </source>
</evidence>
<keyword evidence="3" id="KW-0540">Nuclease</keyword>
<evidence type="ECO:0000256" key="1">
    <source>
        <dbReference type="ARBA" id="ARBA00006811"/>
    </source>
</evidence>
<keyword evidence="5" id="KW-0378">Hydrolase</keyword>
<dbReference type="Gene3D" id="3.90.540.10">
    <property type="entry name" value="Colicin/pyocin, DNase domain"/>
    <property type="match status" value="1"/>
</dbReference>